<dbReference type="GeneID" id="98140495"/>
<organism evidence="1 2">
    <name type="scientific">Aspergillus lucknowensis</name>
    <dbReference type="NCBI Taxonomy" id="176173"/>
    <lineage>
        <taxon>Eukaryota</taxon>
        <taxon>Fungi</taxon>
        <taxon>Dikarya</taxon>
        <taxon>Ascomycota</taxon>
        <taxon>Pezizomycotina</taxon>
        <taxon>Eurotiomycetes</taxon>
        <taxon>Eurotiomycetidae</taxon>
        <taxon>Eurotiales</taxon>
        <taxon>Aspergillaceae</taxon>
        <taxon>Aspergillus</taxon>
        <taxon>Aspergillus subgen. Nidulantes</taxon>
    </lineage>
</organism>
<comment type="caution">
    <text evidence="1">The sequence shown here is derived from an EMBL/GenBank/DDBJ whole genome shotgun (WGS) entry which is preliminary data.</text>
</comment>
<sequence length="147" mass="16464">MSIWYMVLAWKELGWPVGFRSRYFPFALHSLVFPHSAGLPVSVVHHLSGCISSSHPVIGLVAALVSSSSGEGFRCSKFNIPLWVVYESGRAIIAFILLSSFHLSRTRFWAPEGHSSRHFCLDLIWVPGKGEQLGEQANIERVLWSLI</sequence>
<keyword evidence="2" id="KW-1185">Reference proteome</keyword>
<proteinExistence type="predicted"/>
<dbReference type="RefSeq" id="XP_070883729.1">
    <property type="nucleotide sequence ID" value="XM_071025423.1"/>
</dbReference>
<evidence type="ECO:0000313" key="2">
    <source>
        <dbReference type="Proteomes" id="UP001610432"/>
    </source>
</evidence>
<evidence type="ECO:0000313" key="1">
    <source>
        <dbReference type="EMBL" id="KAL2864750.1"/>
    </source>
</evidence>
<gene>
    <name evidence="1" type="ORF">BJX67DRAFT_198116</name>
</gene>
<reference evidence="1 2" key="1">
    <citation type="submission" date="2024-07" db="EMBL/GenBank/DDBJ databases">
        <title>Section-level genome sequencing and comparative genomics of Aspergillus sections Usti and Cavernicolus.</title>
        <authorList>
            <consortium name="Lawrence Berkeley National Laboratory"/>
            <person name="Nybo J.L."/>
            <person name="Vesth T.C."/>
            <person name="Theobald S."/>
            <person name="Frisvad J.C."/>
            <person name="Larsen T.O."/>
            <person name="Kjaerboelling I."/>
            <person name="Rothschild-Mancinelli K."/>
            <person name="Lyhne E.K."/>
            <person name="Kogle M.E."/>
            <person name="Barry K."/>
            <person name="Clum A."/>
            <person name="Na H."/>
            <person name="Ledsgaard L."/>
            <person name="Lin J."/>
            <person name="Lipzen A."/>
            <person name="Kuo A."/>
            <person name="Riley R."/>
            <person name="Mondo S."/>
            <person name="Labutti K."/>
            <person name="Haridas S."/>
            <person name="Pangalinan J."/>
            <person name="Salamov A.A."/>
            <person name="Simmons B.A."/>
            <person name="Magnuson J.K."/>
            <person name="Chen J."/>
            <person name="Drula E."/>
            <person name="Henrissat B."/>
            <person name="Wiebenga A."/>
            <person name="Lubbers R.J."/>
            <person name="Gomes A.C."/>
            <person name="Macurrencykelacurrency M.R."/>
            <person name="Stajich J."/>
            <person name="Grigoriev I.V."/>
            <person name="Mortensen U.H."/>
            <person name="De Vries R.P."/>
            <person name="Baker S.E."/>
            <person name="Andersen M.R."/>
        </authorList>
    </citation>
    <scope>NUCLEOTIDE SEQUENCE [LARGE SCALE GENOMIC DNA]</scope>
    <source>
        <strain evidence="1 2">CBS 449.75</strain>
    </source>
</reference>
<accession>A0ABR4LJN1</accession>
<protein>
    <submittedName>
        <fullName evidence="1">Uncharacterized protein</fullName>
    </submittedName>
</protein>
<dbReference type="Proteomes" id="UP001610432">
    <property type="component" value="Unassembled WGS sequence"/>
</dbReference>
<dbReference type="EMBL" id="JBFXLQ010000037">
    <property type="protein sequence ID" value="KAL2864750.1"/>
    <property type="molecule type" value="Genomic_DNA"/>
</dbReference>
<name>A0ABR4LJN1_9EURO</name>